<name>A0AAN6GEG6_9BASI</name>
<feature type="region of interest" description="Disordered" evidence="1">
    <location>
        <begin position="327"/>
        <end position="369"/>
    </location>
</feature>
<dbReference type="Proteomes" id="UP001176521">
    <property type="component" value="Unassembled WGS sequence"/>
</dbReference>
<dbReference type="EMBL" id="JAPDMQ010000158">
    <property type="protein sequence ID" value="KAK0532517.1"/>
    <property type="molecule type" value="Genomic_DNA"/>
</dbReference>
<sequence length="419" mass="45626">MSSSADQTRSILLFGATGYVGGATLHVLLALAKHGDKRPHIVAPVSSRIGADKVANWARDFVPDLDVQIVADQGADLPKIRPYSLDIVVVPRSPAQSWYEAAERLAAHTDCAVQLATSDDLELTKAIDRGLAQAKEHNGRRGTIVHASGVQLIESAPVGKEVETPTYDDTDLAQLKSISDDAAHRLIDLAIIDDIASAKIGGGAIVCPALIYGISDGPVRRISQQIPGMVEKALLPLNRQAVYCGEGTNVWNAVHIDELSDLINKLIERWAYDGLPSSPPEAHSTFYFAGTKELFRFKDVAAAIGEVLAKEKVGKFTDNRDFLVSTSEPKSVPVPKYDGSQKGVRVEDGDRAANADEDEQRAPSWPCRTNSRCISKRAEQEFGWVAERVLDHDSLVLEIQAYLRFWRNDGTLLDKTQAA</sequence>
<keyword evidence="2" id="KW-0472">Membrane</keyword>
<dbReference type="SUPFAM" id="SSF51735">
    <property type="entry name" value="NAD(P)-binding Rossmann-fold domains"/>
    <property type="match status" value="1"/>
</dbReference>
<dbReference type="PANTHER" id="PTHR48079:SF6">
    <property type="entry name" value="NAD(P)-BINDING DOMAIN-CONTAINING PROTEIN-RELATED"/>
    <property type="match status" value="1"/>
</dbReference>
<proteinExistence type="predicted"/>
<evidence type="ECO:0000313" key="3">
    <source>
        <dbReference type="EMBL" id="KAK0532517.1"/>
    </source>
</evidence>
<keyword evidence="2" id="KW-1133">Transmembrane helix</keyword>
<evidence type="ECO:0008006" key="5">
    <source>
        <dbReference type="Google" id="ProtNLM"/>
    </source>
</evidence>
<feature type="compositionally biased region" description="Basic and acidic residues" evidence="1">
    <location>
        <begin position="344"/>
        <end position="354"/>
    </location>
</feature>
<protein>
    <recommendedName>
        <fullName evidence="5">NmrA-like domain-containing protein</fullName>
    </recommendedName>
</protein>
<evidence type="ECO:0000256" key="1">
    <source>
        <dbReference type="SAM" id="MobiDB-lite"/>
    </source>
</evidence>
<dbReference type="PANTHER" id="PTHR48079">
    <property type="entry name" value="PROTEIN YEEZ"/>
    <property type="match status" value="1"/>
</dbReference>
<dbReference type="InterPro" id="IPR051783">
    <property type="entry name" value="NAD(P)-dependent_oxidoreduct"/>
</dbReference>
<comment type="caution">
    <text evidence="3">The sequence shown here is derived from an EMBL/GenBank/DDBJ whole genome shotgun (WGS) entry which is preliminary data.</text>
</comment>
<reference evidence="3" key="1">
    <citation type="journal article" date="2023" name="PhytoFront">
        <title>Draft Genome Resources of Seven Strains of Tilletia horrida, Causal Agent of Kernel Smut of Rice.</title>
        <authorList>
            <person name="Khanal S."/>
            <person name="Antony Babu S."/>
            <person name="Zhou X.G."/>
        </authorList>
    </citation>
    <scope>NUCLEOTIDE SEQUENCE</scope>
    <source>
        <strain evidence="3">TX3</strain>
    </source>
</reference>
<evidence type="ECO:0000313" key="4">
    <source>
        <dbReference type="Proteomes" id="UP001176521"/>
    </source>
</evidence>
<feature type="transmembrane region" description="Helical" evidence="2">
    <location>
        <begin position="12"/>
        <end position="32"/>
    </location>
</feature>
<dbReference type="Gene3D" id="3.40.50.720">
    <property type="entry name" value="NAD(P)-binding Rossmann-like Domain"/>
    <property type="match status" value="1"/>
</dbReference>
<dbReference type="AlphaFoldDB" id="A0AAN6GEG6"/>
<accession>A0AAN6GEG6</accession>
<dbReference type="InterPro" id="IPR036291">
    <property type="entry name" value="NAD(P)-bd_dom_sf"/>
</dbReference>
<organism evidence="3 4">
    <name type="scientific">Tilletia horrida</name>
    <dbReference type="NCBI Taxonomy" id="155126"/>
    <lineage>
        <taxon>Eukaryota</taxon>
        <taxon>Fungi</taxon>
        <taxon>Dikarya</taxon>
        <taxon>Basidiomycota</taxon>
        <taxon>Ustilaginomycotina</taxon>
        <taxon>Exobasidiomycetes</taxon>
        <taxon>Tilletiales</taxon>
        <taxon>Tilletiaceae</taxon>
        <taxon>Tilletia</taxon>
    </lineage>
</organism>
<keyword evidence="4" id="KW-1185">Reference proteome</keyword>
<evidence type="ECO:0000256" key="2">
    <source>
        <dbReference type="SAM" id="Phobius"/>
    </source>
</evidence>
<dbReference type="GO" id="GO:0004029">
    <property type="term" value="F:aldehyde dehydrogenase (NAD+) activity"/>
    <property type="evidence" value="ECO:0007669"/>
    <property type="project" value="TreeGrafter"/>
</dbReference>
<gene>
    <name evidence="3" type="ORF">OC842_003266</name>
</gene>
<keyword evidence="2" id="KW-0812">Transmembrane</keyword>
<dbReference type="GO" id="GO:0005737">
    <property type="term" value="C:cytoplasm"/>
    <property type="evidence" value="ECO:0007669"/>
    <property type="project" value="TreeGrafter"/>
</dbReference>